<dbReference type="GeneID" id="97555346"/>
<dbReference type="PANTHER" id="PTHR37305:SF2">
    <property type="entry name" value="BACITRACIN TRANSPORT PERMEASE PROTEIN BCRB"/>
    <property type="match status" value="1"/>
</dbReference>
<accession>A0A163DIJ4</accession>
<dbReference type="GO" id="GO:0005886">
    <property type="term" value="C:plasma membrane"/>
    <property type="evidence" value="ECO:0007669"/>
    <property type="project" value="UniProtKB-SubCell"/>
</dbReference>
<dbReference type="Proteomes" id="UP000076796">
    <property type="component" value="Unassembled WGS sequence"/>
</dbReference>
<gene>
    <name evidence="2" type="ORF">AWU65_01095</name>
</gene>
<feature type="transmembrane region" description="Helical" evidence="1">
    <location>
        <begin position="71"/>
        <end position="92"/>
    </location>
</feature>
<dbReference type="OrthoDB" id="66636at2"/>
<protein>
    <recommendedName>
        <fullName evidence="4">ABC transporter permease</fullName>
    </recommendedName>
</protein>
<evidence type="ECO:0000256" key="1">
    <source>
        <dbReference type="SAM" id="Phobius"/>
    </source>
</evidence>
<keyword evidence="3" id="KW-1185">Reference proteome</keyword>
<feature type="transmembrane region" description="Helical" evidence="1">
    <location>
        <begin position="223"/>
        <end position="249"/>
    </location>
</feature>
<dbReference type="EMBL" id="LWMH01000003">
    <property type="protein sequence ID" value="KZS43247.1"/>
    <property type="molecule type" value="Genomic_DNA"/>
</dbReference>
<dbReference type="PANTHER" id="PTHR37305">
    <property type="entry name" value="INTEGRAL MEMBRANE PROTEIN-RELATED"/>
    <property type="match status" value="1"/>
</dbReference>
<evidence type="ECO:0000313" key="3">
    <source>
        <dbReference type="Proteomes" id="UP000076796"/>
    </source>
</evidence>
<evidence type="ECO:0000313" key="2">
    <source>
        <dbReference type="EMBL" id="KZS43247.1"/>
    </source>
</evidence>
<keyword evidence="1" id="KW-0472">Membrane</keyword>
<evidence type="ECO:0008006" key="4">
    <source>
        <dbReference type="Google" id="ProtNLM"/>
    </source>
</evidence>
<dbReference type="RefSeq" id="WP_006210407.1">
    <property type="nucleotide sequence ID" value="NZ_CP028366.1"/>
</dbReference>
<feature type="transmembrane region" description="Helical" evidence="1">
    <location>
        <begin position="17"/>
        <end position="36"/>
    </location>
</feature>
<proteinExistence type="predicted"/>
<feature type="transmembrane region" description="Helical" evidence="1">
    <location>
        <begin position="113"/>
        <end position="143"/>
    </location>
</feature>
<name>A0A163DIJ4_9BACL</name>
<feature type="transmembrane region" description="Helical" evidence="1">
    <location>
        <begin position="155"/>
        <end position="179"/>
    </location>
</feature>
<reference evidence="2" key="1">
    <citation type="journal article" date="2016" name="Genome Announc.">
        <title>Draft genomes of two strains of Paenibacillus glucanolyticus with capability to degrade lignocellulose.</title>
        <authorList>
            <person name="Mathews S.L."/>
            <person name="Pawlak J."/>
            <person name="Grunden A.M."/>
        </authorList>
    </citation>
    <scope>NUCLEOTIDE SEQUENCE [LARGE SCALE GENOMIC DNA]</scope>
    <source>
        <strain evidence="2">SLM1</strain>
    </source>
</reference>
<dbReference type="AlphaFoldDB" id="A0A163DIJ4"/>
<keyword evidence="1" id="KW-1133">Transmembrane helix</keyword>
<dbReference type="GO" id="GO:0140359">
    <property type="term" value="F:ABC-type transporter activity"/>
    <property type="evidence" value="ECO:0007669"/>
    <property type="project" value="InterPro"/>
</dbReference>
<organism evidence="2 3">
    <name type="scientific">Paenibacillus glucanolyticus</name>
    <dbReference type="NCBI Taxonomy" id="59843"/>
    <lineage>
        <taxon>Bacteria</taxon>
        <taxon>Bacillati</taxon>
        <taxon>Bacillota</taxon>
        <taxon>Bacilli</taxon>
        <taxon>Bacillales</taxon>
        <taxon>Paenibacillaceae</taxon>
        <taxon>Paenibacillus</taxon>
    </lineage>
</organism>
<sequence length="261" mass="28461">MLSKPIFKQTLKANFKLWFIFTLIMTALHIVLIAVFNPSTLSDMSNMVKDTPLANLLGEATFLGMLSKTFYGIQGVLLPIVFIIMTANSLIASQVDRGSMAYLLSTPTKRSTVVLTQAAYLILSLILMILIVTLAGLVSISVFQADIQVDTTNYLMLNLGLFLLMFATSGISFFFSCVFNLSKNSLAWGAGLPMAFFLLKLMGDVDSSLEGLKYVSMNSLFDTSAIIDGGNVAVPFAVLAVIGIALYLFGMRVFKEKDLPL</sequence>
<keyword evidence="1" id="KW-0812">Transmembrane</keyword>
<dbReference type="Pfam" id="PF12679">
    <property type="entry name" value="ABC2_membrane_2"/>
    <property type="match status" value="1"/>
</dbReference>
<feature type="transmembrane region" description="Helical" evidence="1">
    <location>
        <begin position="186"/>
        <end position="203"/>
    </location>
</feature>
<comment type="caution">
    <text evidence="2">The sequence shown here is derived from an EMBL/GenBank/DDBJ whole genome shotgun (WGS) entry which is preliminary data.</text>
</comment>